<feature type="compositionally biased region" description="Acidic residues" evidence="6">
    <location>
        <begin position="109"/>
        <end position="146"/>
    </location>
</feature>
<feature type="compositionally biased region" description="Basic and acidic residues" evidence="6">
    <location>
        <begin position="397"/>
        <end position="406"/>
    </location>
</feature>
<keyword evidence="4" id="KW-0175">Coiled coil</keyword>
<dbReference type="InterPro" id="IPR008610">
    <property type="entry name" value="Ebp2"/>
</dbReference>
<dbReference type="GO" id="GO:0034399">
    <property type="term" value="C:nuclear periphery"/>
    <property type="evidence" value="ECO:0007669"/>
    <property type="project" value="TreeGrafter"/>
</dbReference>
<feature type="region of interest" description="Disordered" evidence="6">
    <location>
        <begin position="1"/>
        <end position="181"/>
    </location>
</feature>
<feature type="region of interest" description="Disordered" evidence="6">
    <location>
        <begin position="318"/>
        <end position="440"/>
    </location>
</feature>
<feature type="compositionally biased region" description="Basic and acidic residues" evidence="6">
    <location>
        <begin position="361"/>
        <end position="389"/>
    </location>
</feature>
<proteinExistence type="inferred from homology"/>
<dbReference type="GO" id="GO:0042273">
    <property type="term" value="P:ribosomal large subunit biogenesis"/>
    <property type="evidence" value="ECO:0007669"/>
    <property type="project" value="TreeGrafter"/>
</dbReference>
<dbReference type="Proteomes" id="UP000620104">
    <property type="component" value="Unassembled WGS sequence"/>
</dbReference>
<evidence type="ECO:0008006" key="9">
    <source>
        <dbReference type="Google" id="ProtNLM"/>
    </source>
</evidence>
<feature type="compositionally biased region" description="Acidic residues" evidence="6">
    <location>
        <begin position="346"/>
        <end position="360"/>
    </location>
</feature>
<keyword evidence="3" id="KW-0690">Ribosome biogenesis</keyword>
<dbReference type="EMBL" id="BLZA01000023">
    <property type="protein sequence ID" value="GHJ87930.1"/>
    <property type="molecule type" value="Genomic_DNA"/>
</dbReference>
<dbReference type="GO" id="GO:0006364">
    <property type="term" value="P:rRNA processing"/>
    <property type="evidence" value="ECO:0007669"/>
    <property type="project" value="TreeGrafter"/>
</dbReference>
<feature type="compositionally biased region" description="Basic residues" evidence="6">
    <location>
        <begin position="424"/>
        <end position="440"/>
    </location>
</feature>
<evidence type="ECO:0000313" key="8">
    <source>
        <dbReference type="Proteomes" id="UP000620104"/>
    </source>
</evidence>
<evidence type="ECO:0000256" key="1">
    <source>
        <dbReference type="ARBA" id="ARBA00004604"/>
    </source>
</evidence>
<feature type="compositionally biased region" description="Acidic residues" evidence="6">
    <location>
        <begin position="160"/>
        <end position="181"/>
    </location>
</feature>
<keyword evidence="8" id="KW-1185">Reference proteome</keyword>
<evidence type="ECO:0000313" key="7">
    <source>
        <dbReference type="EMBL" id="GHJ87930.1"/>
    </source>
</evidence>
<dbReference type="AlphaFoldDB" id="A0A8H3TW97"/>
<sequence length="440" mass="48613">MAKKGRQSTGSQAGKVAAAAPSPAATPKTKAKQAAEPKSATPVSKKAAKAPTPELEVAEEDEQDWEDENSEDEDDEDDGVTEEGIQRLMALLEKEDALDDFDMAQLGEGSDEEEESEDGEDEEDEDGDEDEDEEEAEMDAEINDDEASAKPSKRVRISTEEDVQEATEGDLALDDLESDLSVDEDAIPQRKVTKNNKAALEVLREGIMVTNMPFGEHLTLTSFEDHSEVDPSDDLKREMAFYKQALSVVDKAKKMCQKSDIPFTRPADYYAEMIKSDAQMARLRSNLVEEAASIKKSEQARKQRELKKYGKEIQHEKLKQRLQDKKGLDERLRGVKRKRKDGAEIGGDDDGDFDVALDDAIEGKSSKAGKDGRGGKEARMPRHARDAKYRMGGGGKRSKENTRESTNDFNFQKGKGGPGGAKGGKGRPNRPGKSRRNNRR</sequence>
<keyword evidence="5" id="KW-0539">Nucleus</keyword>
<dbReference type="PANTHER" id="PTHR13028:SF0">
    <property type="entry name" value="RRNA-PROCESSING PROTEIN EBP2-RELATED"/>
    <property type="match status" value="1"/>
</dbReference>
<evidence type="ECO:0000256" key="4">
    <source>
        <dbReference type="ARBA" id="ARBA00023054"/>
    </source>
</evidence>
<dbReference type="GO" id="GO:0030687">
    <property type="term" value="C:preribosome, large subunit precursor"/>
    <property type="evidence" value="ECO:0007669"/>
    <property type="project" value="TreeGrafter"/>
</dbReference>
<dbReference type="PANTHER" id="PTHR13028">
    <property type="entry name" value="RRNA PROCESSING PROTEIN EBNA1-BINDING PROTEIN-RELATED"/>
    <property type="match status" value="1"/>
</dbReference>
<feature type="compositionally biased region" description="Low complexity" evidence="6">
    <location>
        <begin position="10"/>
        <end position="38"/>
    </location>
</feature>
<dbReference type="GO" id="GO:0005730">
    <property type="term" value="C:nucleolus"/>
    <property type="evidence" value="ECO:0007669"/>
    <property type="project" value="UniProtKB-SubCell"/>
</dbReference>
<accession>A0A8H3TW97</accession>
<comment type="caution">
    <text evidence="7">The sequence shown here is derived from an EMBL/GenBank/DDBJ whole genome shotgun (WGS) entry which is preliminary data.</text>
</comment>
<dbReference type="Pfam" id="PF05890">
    <property type="entry name" value="Ebp2"/>
    <property type="match status" value="1"/>
</dbReference>
<organism evidence="7 8">
    <name type="scientific">Naganishia liquefaciens</name>
    <dbReference type="NCBI Taxonomy" id="104408"/>
    <lineage>
        <taxon>Eukaryota</taxon>
        <taxon>Fungi</taxon>
        <taxon>Dikarya</taxon>
        <taxon>Basidiomycota</taxon>
        <taxon>Agaricomycotina</taxon>
        <taxon>Tremellomycetes</taxon>
        <taxon>Filobasidiales</taxon>
        <taxon>Filobasidiaceae</taxon>
        <taxon>Naganishia</taxon>
    </lineage>
</organism>
<evidence type="ECO:0000256" key="6">
    <source>
        <dbReference type="SAM" id="MobiDB-lite"/>
    </source>
</evidence>
<reference evidence="7" key="1">
    <citation type="submission" date="2020-07" db="EMBL/GenBank/DDBJ databases">
        <title>Draft Genome Sequence of a Deep-Sea Yeast, Naganishia (Cryptococcus) liquefaciens strain N6.</title>
        <authorList>
            <person name="Han Y.W."/>
            <person name="Kajitani R."/>
            <person name="Morimoto H."/>
            <person name="Parhat M."/>
            <person name="Tsubouchi H."/>
            <person name="Bakenova O."/>
            <person name="Ogata M."/>
            <person name="Argunhan B."/>
            <person name="Aoki R."/>
            <person name="Kajiwara S."/>
            <person name="Itoh T."/>
            <person name="Iwasaki H."/>
        </authorList>
    </citation>
    <scope>NUCLEOTIDE SEQUENCE</scope>
    <source>
        <strain evidence="7">N6</strain>
    </source>
</reference>
<comment type="subcellular location">
    <subcellularLocation>
        <location evidence="1">Nucleus</location>
        <location evidence="1">Nucleolus</location>
    </subcellularLocation>
</comment>
<feature type="compositionally biased region" description="Gly residues" evidence="6">
    <location>
        <begin position="414"/>
        <end position="423"/>
    </location>
</feature>
<comment type="similarity">
    <text evidence="2">Belongs to the EBP2 family.</text>
</comment>
<evidence type="ECO:0000256" key="5">
    <source>
        <dbReference type="ARBA" id="ARBA00023242"/>
    </source>
</evidence>
<feature type="compositionally biased region" description="Acidic residues" evidence="6">
    <location>
        <begin position="56"/>
        <end position="81"/>
    </location>
</feature>
<evidence type="ECO:0000256" key="2">
    <source>
        <dbReference type="ARBA" id="ARBA00007336"/>
    </source>
</evidence>
<name>A0A8H3TW97_9TREE</name>
<protein>
    <recommendedName>
        <fullName evidence="9">rRNA processing protein EBP2</fullName>
    </recommendedName>
</protein>
<dbReference type="OrthoDB" id="443772at2759"/>
<gene>
    <name evidence="7" type="ORF">NliqN6_4332</name>
</gene>
<feature type="compositionally biased region" description="Basic and acidic residues" evidence="6">
    <location>
        <begin position="318"/>
        <end position="333"/>
    </location>
</feature>
<evidence type="ECO:0000256" key="3">
    <source>
        <dbReference type="ARBA" id="ARBA00022517"/>
    </source>
</evidence>